<reference evidence="1 2" key="1">
    <citation type="journal article" date="2019" name="Commun. Biol.">
        <title>The bagworm genome reveals a unique fibroin gene that provides high tensile strength.</title>
        <authorList>
            <person name="Kono N."/>
            <person name="Nakamura H."/>
            <person name="Ohtoshi R."/>
            <person name="Tomita M."/>
            <person name="Numata K."/>
            <person name="Arakawa K."/>
        </authorList>
    </citation>
    <scope>NUCLEOTIDE SEQUENCE [LARGE SCALE GENOMIC DNA]</scope>
</reference>
<evidence type="ECO:0000313" key="2">
    <source>
        <dbReference type="Proteomes" id="UP000299102"/>
    </source>
</evidence>
<dbReference type="Proteomes" id="UP000299102">
    <property type="component" value="Unassembled WGS sequence"/>
</dbReference>
<dbReference type="AlphaFoldDB" id="A0A4C1UHH5"/>
<dbReference type="EMBL" id="BGZK01000173">
    <property type="protein sequence ID" value="GBP25868.1"/>
    <property type="molecule type" value="Genomic_DNA"/>
</dbReference>
<organism evidence="1 2">
    <name type="scientific">Eumeta variegata</name>
    <name type="common">Bagworm moth</name>
    <name type="synonym">Eumeta japonica</name>
    <dbReference type="NCBI Taxonomy" id="151549"/>
    <lineage>
        <taxon>Eukaryota</taxon>
        <taxon>Metazoa</taxon>
        <taxon>Ecdysozoa</taxon>
        <taxon>Arthropoda</taxon>
        <taxon>Hexapoda</taxon>
        <taxon>Insecta</taxon>
        <taxon>Pterygota</taxon>
        <taxon>Neoptera</taxon>
        <taxon>Endopterygota</taxon>
        <taxon>Lepidoptera</taxon>
        <taxon>Glossata</taxon>
        <taxon>Ditrysia</taxon>
        <taxon>Tineoidea</taxon>
        <taxon>Psychidae</taxon>
        <taxon>Oiketicinae</taxon>
        <taxon>Eumeta</taxon>
    </lineage>
</organism>
<proteinExistence type="predicted"/>
<name>A0A4C1UHH5_EUMVA</name>
<comment type="caution">
    <text evidence="1">The sequence shown here is derived from an EMBL/GenBank/DDBJ whole genome shotgun (WGS) entry which is preliminary data.</text>
</comment>
<accession>A0A4C1UHH5</accession>
<keyword evidence="2" id="KW-1185">Reference proteome</keyword>
<evidence type="ECO:0000313" key="1">
    <source>
        <dbReference type="EMBL" id="GBP25868.1"/>
    </source>
</evidence>
<sequence>MSTSFVLDPGLALNLDLNTASRTDSGNALDPNSNSTLDWALASKLLSHTAQTLDFSNREALTQLKGCQVRGVGDHISRVARYLYSNTMAGRLEAAALAQRDRVMLLEATALYYMETSCLTDGLDG</sequence>
<protein>
    <submittedName>
        <fullName evidence="1">Uncharacterized protein</fullName>
    </submittedName>
</protein>
<gene>
    <name evidence="1" type="ORF">EVAR_81749_1</name>
</gene>